<dbReference type="RefSeq" id="WP_146654518.1">
    <property type="nucleotide sequence ID" value="NZ_CP012333.1"/>
</dbReference>
<dbReference type="PROSITE" id="PS51257">
    <property type="entry name" value="PROKAR_LIPOPROTEIN"/>
    <property type="match status" value="1"/>
</dbReference>
<keyword evidence="2" id="KW-1185">Reference proteome</keyword>
<dbReference type="Proteomes" id="UP000064967">
    <property type="component" value="Chromosome"/>
</dbReference>
<sequence>MRRHLGTVVVLVGLTACGVDGVVLRDGPDGSVTPTTDGGGSVLADGGASGPFAIQASQDYSCALVAGRAYCWGRNDTGALGTGDTIVRLAPSSVASGVIFEALALGANHTCGLERDTGHVLCWGNGMHGQLGQGRTVNELTPVPVNLPGRVKVVTAGYDHTCAIIEPGALYCWGSNAEGQLGQNDDIDAPDALSPIRVGTDNDWIAVSGGQGHTCGIRTAGTYCWGRNAHDELGVGTGQPAQIRVPSLVAGDYVTVEGGQDSAIAIGRDGTVHEWGDDDTHLWSGSARLSTPGQTPGLASAREVSTDTFSSCALTNGGHVSCWGRNIEGQLGLGDIDDHTFPTEMPSQGIPFSHVSVGRFHTCVMTEDGRFGCVGKNDMGQLGTGDTDRRNTVTLMTISISFH</sequence>
<dbReference type="GO" id="GO:0005085">
    <property type="term" value="F:guanyl-nucleotide exchange factor activity"/>
    <property type="evidence" value="ECO:0007669"/>
    <property type="project" value="TreeGrafter"/>
</dbReference>
<dbReference type="OrthoDB" id="5462013at2"/>
<protein>
    <submittedName>
        <fullName evidence="1">BNR repeat domain protein</fullName>
    </submittedName>
</protein>
<dbReference type="InterPro" id="IPR000408">
    <property type="entry name" value="Reg_chr_condens"/>
</dbReference>
<dbReference type="Pfam" id="PF00415">
    <property type="entry name" value="RCC1"/>
    <property type="match status" value="4"/>
</dbReference>
<dbReference type="SUPFAM" id="SSF50985">
    <property type="entry name" value="RCC1/BLIP-II"/>
    <property type="match status" value="1"/>
</dbReference>
<evidence type="ECO:0000313" key="1">
    <source>
        <dbReference type="EMBL" id="AKV03808.1"/>
    </source>
</evidence>
<accession>A0A0K1QDL2</accession>
<dbReference type="PANTHER" id="PTHR45982">
    <property type="entry name" value="REGULATOR OF CHROMOSOME CONDENSATION"/>
    <property type="match status" value="1"/>
</dbReference>
<dbReference type="STRING" id="1391654.AKJ09_10471"/>
<name>A0A0K1QDL2_9BACT</name>
<dbReference type="AlphaFoldDB" id="A0A0K1QDL2"/>
<dbReference type="EMBL" id="CP012333">
    <property type="protein sequence ID" value="AKV03808.1"/>
    <property type="molecule type" value="Genomic_DNA"/>
</dbReference>
<dbReference type="InterPro" id="IPR009091">
    <property type="entry name" value="RCC1/BLIP-II"/>
</dbReference>
<gene>
    <name evidence="1" type="ORF">AKJ09_10471</name>
</gene>
<dbReference type="InterPro" id="IPR051553">
    <property type="entry name" value="Ran_GTPase-activating"/>
</dbReference>
<evidence type="ECO:0000313" key="2">
    <source>
        <dbReference type="Proteomes" id="UP000064967"/>
    </source>
</evidence>
<dbReference type="GO" id="GO:0005737">
    <property type="term" value="C:cytoplasm"/>
    <property type="evidence" value="ECO:0007669"/>
    <property type="project" value="TreeGrafter"/>
</dbReference>
<dbReference type="Gene3D" id="2.130.10.30">
    <property type="entry name" value="Regulator of chromosome condensation 1/beta-lactamase-inhibitor protein II"/>
    <property type="match status" value="2"/>
</dbReference>
<dbReference type="PROSITE" id="PS50012">
    <property type="entry name" value="RCC1_3"/>
    <property type="match status" value="5"/>
</dbReference>
<proteinExistence type="predicted"/>
<dbReference type="PANTHER" id="PTHR45982:SF1">
    <property type="entry name" value="REGULATOR OF CHROMOSOME CONDENSATION"/>
    <property type="match status" value="1"/>
</dbReference>
<organism evidence="1 2">
    <name type="scientific">Labilithrix luteola</name>
    <dbReference type="NCBI Taxonomy" id="1391654"/>
    <lineage>
        <taxon>Bacteria</taxon>
        <taxon>Pseudomonadati</taxon>
        <taxon>Myxococcota</taxon>
        <taxon>Polyangia</taxon>
        <taxon>Polyangiales</taxon>
        <taxon>Labilitrichaceae</taxon>
        <taxon>Labilithrix</taxon>
    </lineage>
</organism>
<dbReference type="PRINTS" id="PR00633">
    <property type="entry name" value="RCCNDNSATION"/>
</dbReference>
<dbReference type="KEGG" id="llu:AKJ09_10471"/>
<reference evidence="1 2" key="1">
    <citation type="submission" date="2015-08" db="EMBL/GenBank/DDBJ databases">
        <authorList>
            <person name="Babu N.S."/>
            <person name="Beckwith C.J."/>
            <person name="Beseler K.G."/>
            <person name="Brison A."/>
            <person name="Carone J.V."/>
            <person name="Caskin T.P."/>
            <person name="Diamond M."/>
            <person name="Durham M.E."/>
            <person name="Foxe J.M."/>
            <person name="Go M."/>
            <person name="Henderson B.A."/>
            <person name="Jones I.B."/>
            <person name="McGettigan J.A."/>
            <person name="Micheletti S.J."/>
            <person name="Nasrallah M.E."/>
            <person name="Ortiz D."/>
            <person name="Piller C.R."/>
            <person name="Privatt S.R."/>
            <person name="Schneider S.L."/>
            <person name="Sharp S."/>
            <person name="Smith T.C."/>
            <person name="Stanton J.D."/>
            <person name="Ullery H.E."/>
            <person name="Wilson R.J."/>
            <person name="Serrano M.G."/>
            <person name="Buck G."/>
            <person name="Lee V."/>
            <person name="Wang Y."/>
            <person name="Carvalho R."/>
            <person name="Voegtly L."/>
            <person name="Shi R."/>
            <person name="Duckworth R."/>
            <person name="Johnson A."/>
            <person name="Loviza R."/>
            <person name="Walstead R."/>
            <person name="Shah Z."/>
            <person name="Kiflezghi M."/>
            <person name="Wade K."/>
            <person name="Ball S.L."/>
            <person name="Bradley K.W."/>
            <person name="Asai D.J."/>
            <person name="Bowman C.A."/>
            <person name="Russell D.A."/>
            <person name="Pope W.H."/>
            <person name="Jacobs-Sera D."/>
            <person name="Hendrix R.W."/>
            <person name="Hatfull G.F."/>
        </authorList>
    </citation>
    <scope>NUCLEOTIDE SEQUENCE [LARGE SCALE GENOMIC DNA]</scope>
    <source>
        <strain evidence="1 2">DSM 27648</strain>
    </source>
</reference>